<accession>A0A9X3XGS9</accession>
<reference evidence="1 2" key="1">
    <citation type="submission" date="2021-04" db="EMBL/GenBank/DDBJ databases">
        <title>Genome analysis of Polyangium sp.</title>
        <authorList>
            <person name="Li Y."/>
            <person name="Wang J."/>
        </authorList>
    </citation>
    <scope>NUCLEOTIDE SEQUENCE [LARGE SCALE GENOMIC DNA]</scope>
    <source>
        <strain evidence="1 2">SDU14</strain>
    </source>
</reference>
<dbReference type="AlphaFoldDB" id="A0A9X3XGS9"/>
<dbReference type="Proteomes" id="UP001151081">
    <property type="component" value="Unassembled WGS sequence"/>
</dbReference>
<dbReference type="EMBL" id="JAGTJJ010000072">
    <property type="protein sequence ID" value="MDC3988428.1"/>
    <property type="molecule type" value="Genomic_DNA"/>
</dbReference>
<organism evidence="1 2">
    <name type="scientific">Polyangium jinanense</name>
    <dbReference type="NCBI Taxonomy" id="2829994"/>
    <lineage>
        <taxon>Bacteria</taxon>
        <taxon>Pseudomonadati</taxon>
        <taxon>Myxococcota</taxon>
        <taxon>Polyangia</taxon>
        <taxon>Polyangiales</taxon>
        <taxon>Polyangiaceae</taxon>
        <taxon>Polyangium</taxon>
    </lineage>
</organism>
<evidence type="ECO:0000313" key="2">
    <source>
        <dbReference type="Proteomes" id="UP001151081"/>
    </source>
</evidence>
<name>A0A9X3XGS9_9BACT</name>
<evidence type="ECO:0000313" key="1">
    <source>
        <dbReference type="EMBL" id="MDC3988428.1"/>
    </source>
</evidence>
<sequence>MILCPGLLLAASCSGSSIEDAADGGGGADGGTCSYVWEPPPAKFDAYKSGAESAPSCGVQAWEALPCGACIGDEVCAAGHARDCCGMPPAPGSLTSPLDQWLCSCDGGEWMCWVLFPAASACICSSPDGG</sequence>
<dbReference type="RefSeq" id="WP_272459803.1">
    <property type="nucleotide sequence ID" value="NZ_JAGTJJ010000072.1"/>
</dbReference>
<gene>
    <name evidence="1" type="ORF">KEG57_48630</name>
</gene>
<protein>
    <submittedName>
        <fullName evidence="1">Uncharacterized protein</fullName>
    </submittedName>
</protein>
<proteinExistence type="predicted"/>
<keyword evidence="2" id="KW-1185">Reference proteome</keyword>
<comment type="caution">
    <text evidence="1">The sequence shown here is derived from an EMBL/GenBank/DDBJ whole genome shotgun (WGS) entry which is preliminary data.</text>
</comment>